<dbReference type="Gene3D" id="2.60.40.1630">
    <property type="entry name" value="bacillus anthracis domain"/>
    <property type="match status" value="1"/>
</dbReference>
<evidence type="ECO:0008006" key="6">
    <source>
        <dbReference type="Google" id="ProtNLM"/>
    </source>
</evidence>
<dbReference type="Proteomes" id="UP000247459">
    <property type="component" value="Unassembled WGS sequence"/>
</dbReference>
<feature type="domain" description="DUF5643" evidence="3">
    <location>
        <begin position="213"/>
        <end position="312"/>
    </location>
</feature>
<keyword evidence="1" id="KW-1133">Transmembrane helix</keyword>
<sequence length="426" mass="48293">MEKWEQQLKQQVNCQLPENMDIIMTQTLNELTTKHKHKRSRRRLFFTSTAITASLAFLVGMASLSPAFADAVKSIPIIGSVFELLGDDGVKRGNQLGISQKLNQQVRIGDLDVTFIESLYDGSSIHLGWIASTLNDNIFEFTSNIKFTVNGKPVWNYSSGAPALNLENGTYAGRLHIDPKEKLPDKFTLGIVSLDETTTYVEIPIERQGSYQTIPIAKSGMWKDYEMSYDALALYPTTTQLTFRLQDTYSAIGILEFMVRDEHDHVLRTTGKQSMSMTGDISEYKYLYEPFDSQPNHVTITPYISTVYTTAKLNLDWKGRPITILQGEVGSLIILDQQWENNQLTLTFEVTGERINEQVSDIWLYDRMGNPFPRVSPPIRIEGSDTYEVTFSNVNSTESIQIATPVFNPTKYFQDLEVTVDMKKPN</sequence>
<gene>
    <name evidence="4" type="ORF">PIL02S_05455</name>
</gene>
<dbReference type="RefSeq" id="WP_110822160.1">
    <property type="nucleotide sequence ID" value="NZ_PRLG01000029.1"/>
</dbReference>
<protein>
    <recommendedName>
        <fullName evidence="6">DUF4179 domain-containing protein</fullName>
    </recommendedName>
</protein>
<dbReference type="Pfam" id="PF13786">
    <property type="entry name" value="DUF4179"/>
    <property type="match status" value="1"/>
</dbReference>
<evidence type="ECO:0000313" key="5">
    <source>
        <dbReference type="Proteomes" id="UP000247459"/>
    </source>
</evidence>
<dbReference type="Pfam" id="PF18705">
    <property type="entry name" value="DUF5643"/>
    <property type="match status" value="1"/>
</dbReference>
<evidence type="ECO:0000313" key="4">
    <source>
        <dbReference type="EMBL" id="PYY26080.1"/>
    </source>
</evidence>
<comment type="caution">
    <text evidence="4">The sequence shown here is derived from an EMBL/GenBank/DDBJ whole genome shotgun (WGS) entry which is preliminary data.</text>
</comment>
<keyword evidence="1" id="KW-0472">Membrane</keyword>
<accession>A0A2W0C238</accession>
<dbReference type="AlphaFoldDB" id="A0A2W0C238"/>
<feature type="transmembrane region" description="Helical" evidence="1">
    <location>
        <begin position="44"/>
        <end position="64"/>
    </location>
</feature>
<dbReference type="OrthoDB" id="2541898at2"/>
<proteinExistence type="predicted"/>
<feature type="domain" description="DUF4179" evidence="2">
    <location>
        <begin position="41"/>
        <end position="127"/>
    </location>
</feature>
<organism evidence="4 5">
    <name type="scientific">Paenibacillus illinoisensis</name>
    <dbReference type="NCBI Taxonomy" id="59845"/>
    <lineage>
        <taxon>Bacteria</taxon>
        <taxon>Bacillati</taxon>
        <taxon>Bacillota</taxon>
        <taxon>Bacilli</taxon>
        <taxon>Bacillales</taxon>
        <taxon>Paenibacillaceae</taxon>
        <taxon>Paenibacillus</taxon>
    </lineage>
</organism>
<name>A0A2W0C238_9BACL</name>
<dbReference type="InterPro" id="IPR025436">
    <property type="entry name" value="DUF4179"/>
</dbReference>
<reference evidence="4 5" key="1">
    <citation type="submission" date="2018-01" db="EMBL/GenBank/DDBJ databases">
        <title>Genome sequence of the PGP bacterium Paenibacillus illinoisensis E3.</title>
        <authorList>
            <person name="Rolli E."/>
            <person name="Marasco R."/>
            <person name="Bessem C."/>
            <person name="Michoud G."/>
            <person name="Gaiarsa S."/>
            <person name="Borin S."/>
            <person name="Daffonchio D."/>
        </authorList>
    </citation>
    <scope>NUCLEOTIDE SEQUENCE [LARGE SCALE GENOMIC DNA]</scope>
    <source>
        <strain evidence="4 5">E3</strain>
    </source>
</reference>
<dbReference type="EMBL" id="PRLG01000029">
    <property type="protein sequence ID" value="PYY26080.1"/>
    <property type="molecule type" value="Genomic_DNA"/>
</dbReference>
<evidence type="ECO:0000256" key="1">
    <source>
        <dbReference type="SAM" id="Phobius"/>
    </source>
</evidence>
<evidence type="ECO:0000259" key="3">
    <source>
        <dbReference type="Pfam" id="PF18705"/>
    </source>
</evidence>
<dbReference type="InterPro" id="IPR040680">
    <property type="entry name" value="DUF5643"/>
</dbReference>
<evidence type="ECO:0000259" key="2">
    <source>
        <dbReference type="Pfam" id="PF13786"/>
    </source>
</evidence>
<keyword evidence="1" id="KW-0812">Transmembrane</keyword>